<feature type="compositionally biased region" description="Pro residues" evidence="1">
    <location>
        <begin position="1"/>
        <end position="13"/>
    </location>
</feature>
<evidence type="ECO:0000313" key="3">
    <source>
        <dbReference type="Proteomes" id="UP000740926"/>
    </source>
</evidence>
<dbReference type="AlphaFoldDB" id="A0A9P6XMY8"/>
<feature type="compositionally biased region" description="Low complexity" evidence="1">
    <location>
        <begin position="14"/>
        <end position="39"/>
    </location>
</feature>
<comment type="caution">
    <text evidence="2">The sequence shown here is derived from an EMBL/GenBank/DDBJ whole genome shotgun (WGS) entry which is preliminary data.</text>
</comment>
<feature type="region of interest" description="Disordered" evidence="1">
    <location>
        <begin position="1"/>
        <end position="81"/>
    </location>
</feature>
<evidence type="ECO:0000313" key="2">
    <source>
        <dbReference type="EMBL" id="KAG1526506.1"/>
    </source>
</evidence>
<reference evidence="2 3" key="1">
    <citation type="journal article" date="2020" name="Microb. Genom.">
        <title>Genetic diversity of clinical and environmental Mucorales isolates obtained from an investigation of mucormycosis cases among solid organ transplant recipients.</title>
        <authorList>
            <person name="Nguyen M.H."/>
            <person name="Kaul D."/>
            <person name="Muto C."/>
            <person name="Cheng S.J."/>
            <person name="Richter R.A."/>
            <person name="Bruno V.M."/>
            <person name="Liu G."/>
            <person name="Beyhan S."/>
            <person name="Sundermann A.J."/>
            <person name="Mounaud S."/>
            <person name="Pasculle A.W."/>
            <person name="Nierman W.C."/>
            <person name="Driscoll E."/>
            <person name="Cumbie R."/>
            <person name="Clancy C.J."/>
            <person name="Dupont C.L."/>
        </authorList>
    </citation>
    <scope>NUCLEOTIDE SEQUENCE [LARGE SCALE GENOMIC DNA]</scope>
    <source>
        <strain evidence="2 3">GL24</strain>
    </source>
</reference>
<gene>
    <name evidence="2" type="ORF">G6F50_018383</name>
</gene>
<accession>A0A9P6XMY8</accession>
<proteinExistence type="predicted"/>
<protein>
    <submittedName>
        <fullName evidence="2">Uncharacterized protein</fullName>
    </submittedName>
</protein>
<evidence type="ECO:0000256" key="1">
    <source>
        <dbReference type="SAM" id="MobiDB-lite"/>
    </source>
</evidence>
<dbReference type="Proteomes" id="UP000740926">
    <property type="component" value="Unassembled WGS sequence"/>
</dbReference>
<organism evidence="2 3">
    <name type="scientific">Rhizopus delemar</name>
    <dbReference type="NCBI Taxonomy" id="936053"/>
    <lineage>
        <taxon>Eukaryota</taxon>
        <taxon>Fungi</taxon>
        <taxon>Fungi incertae sedis</taxon>
        <taxon>Mucoromycota</taxon>
        <taxon>Mucoromycotina</taxon>
        <taxon>Mucoromycetes</taxon>
        <taxon>Mucorales</taxon>
        <taxon>Mucorineae</taxon>
        <taxon>Rhizopodaceae</taxon>
        <taxon>Rhizopus</taxon>
    </lineage>
</organism>
<dbReference type="EMBL" id="JAANIU010017610">
    <property type="protein sequence ID" value="KAG1526506.1"/>
    <property type="molecule type" value="Genomic_DNA"/>
</dbReference>
<name>A0A9P6XMY8_9FUNG</name>
<keyword evidence="3" id="KW-1185">Reference proteome</keyword>
<sequence>MPRRTPWPAPSPPLAATAPPRARPCRQTAARSSAGRSAAGGRGHHAPPLSPAPSSRRRRGRDRTPGGPDAPGRLPPRAWSR</sequence>